<evidence type="ECO:0000313" key="2">
    <source>
        <dbReference type="Proteomes" id="UP000003730"/>
    </source>
</evidence>
<dbReference type="eggNOG" id="ENOG5032WKC">
    <property type="taxonomic scope" value="Bacteria"/>
</dbReference>
<keyword evidence="2" id="KW-1185">Reference proteome</keyword>
<dbReference type="AlphaFoldDB" id="G2EGE4"/>
<comment type="caution">
    <text evidence="1">The sequence shown here is derived from an EMBL/GenBank/DDBJ whole genome shotgun (WGS) entry which is preliminary data.</text>
</comment>
<dbReference type="STRING" id="1046627.BZARG_2252"/>
<dbReference type="EMBL" id="AFXZ01000051">
    <property type="protein sequence ID" value="EGV42483.2"/>
    <property type="molecule type" value="Genomic_DNA"/>
</dbReference>
<name>G2EGE4_9FLAO</name>
<dbReference type="Proteomes" id="UP000003730">
    <property type="component" value="Unassembled WGS sequence"/>
</dbReference>
<organism evidence="1 2">
    <name type="scientific">Bizionia argentinensis JUB59</name>
    <dbReference type="NCBI Taxonomy" id="1046627"/>
    <lineage>
        <taxon>Bacteria</taxon>
        <taxon>Pseudomonadati</taxon>
        <taxon>Bacteroidota</taxon>
        <taxon>Flavobacteriia</taxon>
        <taxon>Flavobacteriales</taxon>
        <taxon>Flavobacteriaceae</taxon>
        <taxon>Bizionia</taxon>
    </lineage>
</organism>
<evidence type="ECO:0000313" key="1">
    <source>
        <dbReference type="EMBL" id="EGV42483.2"/>
    </source>
</evidence>
<proteinExistence type="predicted"/>
<protein>
    <submittedName>
        <fullName evidence="1">Uncharacterized protein</fullName>
    </submittedName>
</protein>
<sequence>MPYIEDKNLRKIFITRVYSSISQIETVVNTMALIGNDKPQVSVLGQYTSLNSRTKIELKTIFANIKEELRGFSSNTFKFGFFNHSEYGKLFIAGHLTSIFLTEVDNRKLAALPAGLLGIFRELGFNERETKNYLTTVKDGKFCLIIRVELRNLETVNALVEAN</sequence>
<dbReference type="OrthoDB" id="1201799at2"/>
<dbReference type="RefSeq" id="WP_040288713.1">
    <property type="nucleotide sequence ID" value="NZ_AFXZ01000051.1"/>
</dbReference>
<accession>G2EGE4</accession>
<gene>
    <name evidence="1" type="ORF">BZARG_2252</name>
</gene>
<reference evidence="1 2" key="1">
    <citation type="journal article" date="2008" name="Int. J. Syst. Evol. Microbiol.">
        <title>Bizionia argentinensis sp. nov., isolated from surface marine water in Antarctica.</title>
        <authorList>
            <person name="Bercovich A."/>
            <person name="Vazquez S.C."/>
            <person name="Yankilevich P."/>
            <person name="Coria S.H."/>
            <person name="Foti M."/>
            <person name="Hernandez E."/>
            <person name="Vidal A."/>
            <person name="Ruberto L."/>
            <person name="Melo C."/>
            <person name="Marenssi S."/>
            <person name="Criscuolo M."/>
            <person name="Memoli M."/>
            <person name="Arguelles M."/>
            <person name="Mac Cormack W.P."/>
        </authorList>
    </citation>
    <scope>NUCLEOTIDE SEQUENCE [LARGE SCALE GENOMIC DNA]</scope>
    <source>
        <strain evidence="1 2">JUB59</strain>
    </source>
</reference>